<dbReference type="Proteomes" id="UP000799302">
    <property type="component" value="Unassembled WGS sequence"/>
</dbReference>
<proteinExistence type="predicted"/>
<dbReference type="EMBL" id="MU004238">
    <property type="protein sequence ID" value="KAF2666650.1"/>
    <property type="molecule type" value="Genomic_DNA"/>
</dbReference>
<evidence type="ECO:0000313" key="6">
    <source>
        <dbReference type="Proteomes" id="UP000799302"/>
    </source>
</evidence>
<sequence>MADIFRAPPIHRTISHALRLAREREESETLLGEETPADRSGCIIPAQTNKHNPYSHLPVYKSIHRIRRLILASIDDPYTLDQLMSPRINVAIVRPLTDRLFDPDDISIVYCLLVNRQRFLHDQVFQAHHQTVNNTRATLCELLASRVLRKFNEENPTRMGLLVLANILVSGFEPFQNCPEDVLIDNRRLLHERDINNSAIQWDRMTNALEVGIISESKAFLASTACQRVVESLYRGRIVYTPNSMMDIIPDHYKRRGVSLYDPRKAPILNHYRLIVPRTRAILEFAQFVVLLILYVMTMVNREQSTVTWWEVTFIIYGAGWMLDETASILEHGWQVHTQNLWSFLDLSFCGIFSVYLIVRAHGAASGNVEVGVQALDILACAAPIMFPRIAFNIMPENLLFISLRAMMRDFLVLTAVAFWCFCGFLFAMSWLSRWRGAEDVHIPPVEISKWMLWIWFGLDGTGIQHSVDFHLILGPILMISFAFLGNTLFLTILVSMLSNTFSKIAADATQEIQFRRAVLTFEGVKSDAVFAYRPPFNLLAVVVLVPLRFVITPRWFHKIHITAARVLNAPILLAISWFERKHLWQKAKRGMQSGAIRRSTSTFNVLGQFQAHRELQEVFDVDPPQQMIDEIEEEDVIEDDMLEFGYSNNQRDRSKSPQATESMRRRRFSSVAPQF</sequence>
<evidence type="ECO:0008006" key="7">
    <source>
        <dbReference type="Google" id="ProtNLM"/>
    </source>
</evidence>
<name>A0A6A6U422_9PEZI</name>
<dbReference type="PANTHER" id="PTHR35859">
    <property type="entry name" value="NONSELECTIVE CATION CHANNEL PROTEIN"/>
    <property type="match status" value="1"/>
</dbReference>
<feature type="transmembrane region" description="Helical" evidence="2">
    <location>
        <begin position="563"/>
        <end position="580"/>
    </location>
</feature>
<protein>
    <recommendedName>
        <fullName evidence="7">Receptor-activated Ca2+-permeable cation channel</fullName>
    </recommendedName>
</protein>
<feature type="transmembrane region" description="Helical" evidence="2">
    <location>
        <begin position="411"/>
        <end position="431"/>
    </location>
</feature>
<feature type="transmembrane region" description="Helical" evidence="2">
    <location>
        <begin position="537"/>
        <end position="557"/>
    </location>
</feature>
<dbReference type="AlphaFoldDB" id="A0A6A6U422"/>
<feature type="transmembrane region" description="Helical" evidence="2">
    <location>
        <begin position="281"/>
        <end position="300"/>
    </location>
</feature>
<evidence type="ECO:0000256" key="1">
    <source>
        <dbReference type="SAM" id="MobiDB-lite"/>
    </source>
</evidence>
<evidence type="ECO:0000259" key="4">
    <source>
        <dbReference type="Pfam" id="PF23317"/>
    </source>
</evidence>
<reference evidence="5" key="1">
    <citation type="journal article" date="2020" name="Stud. Mycol.">
        <title>101 Dothideomycetes genomes: a test case for predicting lifestyles and emergence of pathogens.</title>
        <authorList>
            <person name="Haridas S."/>
            <person name="Albert R."/>
            <person name="Binder M."/>
            <person name="Bloem J."/>
            <person name="Labutti K."/>
            <person name="Salamov A."/>
            <person name="Andreopoulos B."/>
            <person name="Baker S."/>
            <person name="Barry K."/>
            <person name="Bills G."/>
            <person name="Bluhm B."/>
            <person name="Cannon C."/>
            <person name="Castanera R."/>
            <person name="Culley D."/>
            <person name="Daum C."/>
            <person name="Ezra D."/>
            <person name="Gonzalez J."/>
            <person name="Henrissat B."/>
            <person name="Kuo A."/>
            <person name="Liang C."/>
            <person name="Lipzen A."/>
            <person name="Lutzoni F."/>
            <person name="Magnuson J."/>
            <person name="Mondo S."/>
            <person name="Nolan M."/>
            <person name="Ohm R."/>
            <person name="Pangilinan J."/>
            <person name="Park H.-J."/>
            <person name="Ramirez L."/>
            <person name="Alfaro M."/>
            <person name="Sun H."/>
            <person name="Tritt A."/>
            <person name="Yoshinaga Y."/>
            <person name="Zwiers L.-H."/>
            <person name="Turgeon B."/>
            <person name="Goodwin S."/>
            <person name="Spatafora J."/>
            <person name="Crous P."/>
            <person name="Grigoriev I."/>
        </authorList>
    </citation>
    <scope>NUCLEOTIDE SEQUENCE</scope>
    <source>
        <strain evidence="5">CBS 115976</strain>
    </source>
</reference>
<feature type="domain" description="YVC1 N-terminal linker helical" evidence="3">
    <location>
        <begin position="60"/>
        <end position="255"/>
    </location>
</feature>
<feature type="region of interest" description="Disordered" evidence="1">
    <location>
        <begin position="646"/>
        <end position="676"/>
    </location>
</feature>
<feature type="transmembrane region" description="Helical" evidence="2">
    <location>
        <begin position="474"/>
        <end position="495"/>
    </location>
</feature>
<dbReference type="InterPro" id="IPR052971">
    <property type="entry name" value="TRP_calcium_channel"/>
</dbReference>
<dbReference type="Pfam" id="PF23190">
    <property type="entry name" value="LHD_TRPY1"/>
    <property type="match status" value="1"/>
</dbReference>
<keyword evidence="2" id="KW-1133">Transmembrane helix</keyword>
<keyword evidence="6" id="KW-1185">Reference proteome</keyword>
<dbReference type="OrthoDB" id="2373987at2759"/>
<organism evidence="5 6">
    <name type="scientific">Microthyrium microscopicum</name>
    <dbReference type="NCBI Taxonomy" id="703497"/>
    <lineage>
        <taxon>Eukaryota</taxon>
        <taxon>Fungi</taxon>
        <taxon>Dikarya</taxon>
        <taxon>Ascomycota</taxon>
        <taxon>Pezizomycotina</taxon>
        <taxon>Dothideomycetes</taxon>
        <taxon>Dothideomycetes incertae sedis</taxon>
        <taxon>Microthyriales</taxon>
        <taxon>Microthyriaceae</taxon>
        <taxon>Microthyrium</taxon>
    </lineage>
</organism>
<dbReference type="InterPro" id="IPR056337">
    <property type="entry name" value="LHD_YVC1"/>
</dbReference>
<keyword evidence="2" id="KW-0472">Membrane</keyword>
<feature type="domain" description="Calcium channel YVC1-like C-terminal transmembrane" evidence="4">
    <location>
        <begin position="288"/>
        <end position="584"/>
    </location>
</feature>
<evidence type="ECO:0000313" key="5">
    <source>
        <dbReference type="EMBL" id="KAF2666650.1"/>
    </source>
</evidence>
<gene>
    <name evidence="5" type="ORF">BT63DRAFT_481142</name>
</gene>
<evidence type="ECO:0000259" key="3">
    <source>
        <dbReference type="Pfam" id="PF23190"/>
    </source>
</evidence>
<dbReference type="Pfam" id="PF23317">
    <property type="entry name" value="YVC1_C"/>
    <property type="match status" value="1"/>
</dbReference>
<evidence type="ECO:0000256" key="2">
    <source>
        <dbReference type="SAM" id="Phobius"/>
    </source>
</evidence>
<accession>A0A6A6U422</accession>
<dbReference type="InterPro" id="IPR056336">
    <property type="entry name" value="YVC1_C"/>
</dbReference>
<dbReference type="PANTHER" id="PTHR35859:SF1">
    <property type="entry name" value="NONSELECTIVE CATION CHANNEL PROTEIN"/>
    <property type="match status" value="1"/>
</dbReference>
<keyword evidence="2" id="KW-0812">Transmembrane</keyword>